<feature type="region of interest" description="Disordered" evidence="1">
    <location>
        <begin position="797"/>
        <end position="816"/>
    </location>
</feature>
<evidence type="ECO:0000256" key="1">
    <source>
        <dbReference type="SAM" id="MobiDB-lite"/>
    </source>
</evidence>
<evidence type="ECO:0000313" key="2">
    <source>
        <dbReference type="EMBL" id="MFC6996698.1"/>
    </source>
</evidence>
<dbReference type="RefSeq" id="WP_161486742.1">
    <property type="nucleotide sequence ID" value="NZ_JBHSYQ010000003.1"/>
</dbReference>
<dbReference type="PANTHER" id="PTHR30441:SF8">
    <property type="entry name" value="DUF748 DOMAIN-CONTAINING PROTEIN"/>
    <property type="match status" value="1"/>
</dbReference>
<comment type="caution">
    <text evidence="2">The sequence shown here is derived from an EMBL/GenBank/DDBJ whole genome shotgun (WGS) entry which is preliminary data.</text>
</comment>
<dbReference type="EMBL" id="JBHSYQ010000003">
    <property type="protein sequence ID" value="MFC6996698.1"/>
    <property type="molecule type" value="Genomic_DNA"/>
</dbReference>
<gene>
    <name evidence="2" type="ORF">ACFQHR_03640</name>
</gene>
<proteinExistence type="predicted"/>
<name>A0ABW2DK36_9BACT</name>
<dbReference type="PANTHER" id="PTHR30441">
    <property type="entry name" value="DUF748 DOMAIN-CONTAINING PROTEIN"/>
    <property type="match status" value="1"/>
</dbReference>
<protein>
    <submittedName>
        <fullName evidence="2">AsmA-like C-terminal region-containing protein</fullName>
    </submittedName>
</protein>
<reference evidence="3" key="1">
    <citation type="journal article" date="2019" name="Int. J. Syst. Evol. Microbiol.">
        <title>The Global Catalogue of Microorganisms (GCM) 10K type strain sequencing project: providing services to taxonomists for standard genome sequencing and annotation.</title>
        <authorList>
            <consortium name="The Broad Institute Genomics Platform"/>
            <consortium name="The Broad Institute Genome Sequencing Center for Infectious Disease"/>
            <person name="Wu L."/>
            <person name="Ma J."/>
        </authorList>
    </citation>
    <scope>NUCLEOTIDE SEQUENCE [LARGE SCALE GENOMIC DNA]</scope>
    <source>
        <strain evidence="3">CGMCC 4.7393</strain>
    </source>
</reference>
<dbReference type="InterPro" id="IPR052894">
    <property type="entry name" value="AsmA-related"/>
</dbReference>
<organism evidence="2 3">
    <name type="scientific">Rufibacter roseus</name>
    <dbReference type="NCBI Taxonomy" id="1567108"/>
    <lineage>
        <taxon>Bacteria</taxon>
        <taxon>Pseudomonadati</taxon>
        <taxon>Bacteroidota</taxon>
        <taxon>Cytophagia</taxon>
        <taxon>Cytophagales</taxon>
        <taxon>Hymenobacteraceae</taxon>
        <taxon>Rufibacter</taxon>
    </lineage>
</organism>
<evidence type="ECO:0000313" key="3">
    <source>
        <dbReference type="Proteomes" id="UP001596405"/>
    </source>
</evidence>
<sequence length="816" mass="92094">MTLAVGVIYLYQDKIIQLFVAEGNKHIKTKIAVEKMEVSLWEKFPQVAISLHNVEVTEAVEGSTAPLAKLERVHSTFSLWDIVKGTYRIREIYLEEGELMVKVLPNGQVNYLFFQNADTVQTGKMRYDLQHIGLKKVKVIYQDAPGKQHYELQAHLLSAALAVDDPVITIQTEGTALVHSVRVAGHEFIRQKEIQLNSQLAINTATKQITLEPSDLQIEKALYQFGGQIAYKDKTYIDLAVQGKNTNVQSLLALIPQKYTKQLAQYQSQGDVYFKGKVKGEVSANKSPFFDVAFGCKRASFYHPDYKEKVEGVTLEGRFTNGAQRNSQTSMLELRNVRGNLRGKPFSGEFAYQNFSDPYIQAQLKADVDVAHVLGAFPVEEISKGSGQAQVQFSFAGNLNTFKTNPGSSKIKTSGDIQLRNVSLLFRQHPQYLNGLTGTFLFRKNDVAVTNFKGKVGDSDFLLNGYFKNVLPWVFLKGQKLRIEADFESAFLNLDQLLAAANSADGAAPKSNKKPSTDYAFNMPANLELDLNAAVRHLQFRRFKAKQLQGQVRLQNQVITTPNIALQAVGGKFRVRGTMDARHPLIKITSTANIDHIKVDSLMYAFENFGQAFITQRHLNGELTAQIDSDLFFDHQLNARTDLMQAEIKTSIQNGQLLYFEPLQKLSAFVDRRELANLRFSELKNNFFIQSRTIYIPEMEIQTSASRFSSITVSGTHTFDQDMDYRLRIPLAITTAKRDKDERFGVIETSSAPNPMLFLTIKGKEGNFKVAYDQEKVKDKIASDLQREKQELKDVLKGKKKEEKSVKPATEFFEFE</sequence>
<dbReference type="Proteomes" id="UP001596405">
    <property type="component" value="Unassembled WGS sequence"/>
</dbReference>
<feature type="compositionally biased region" description="Basic and acidic residues" evidence="1">
    <location>
        <begin position="797"/>
        <end position="806"/>
    </location>
</feature>
<accession>A0ABW2DK36</accession>
<keyword evidence="3" id="KW-1185">Reference proteome</keyword>